<evidence type="ECO:0000313" key="2">
    <source>
        <dbReference type="Proteomes" id="UP000235584"/>
    </source>
</evidence>
<gene>
    <name evidence="1" type="ORF">C0V70_06985</name>
</gene>
<dbReference type="RefSeq" id="WP_102243150.1">
    <property type="nucleotide sequence ID" value="NZ_CP025704.1"/>
</dbReference>
<accession>A0A2K9NQS0</accession>
<dbReference type="KEGG" id="bsto:C0V70_06985"/>
<keyword evidence="2" id="KW-1185">Reference proteome</keyword>
<dbReference type="EMBL" id="CP025704">
    <property type="protein sequence ID" value="AUN97857.1"/>
    <property type="molecule type" value="Genomic_DNA"/>
</dbReference>
<dbReference type="Proteomes" id="UP000235584">
    <property type="component" value="Chromosome"/>
</dbReference>
<name>A0A2K9NQS0_BACTC</name>
<evidence type="ECO:0000313" key="1">
    <source>
        <dbReference type="EMBL" id="AUN97857.1"/>
    </source>
</evidence>
<reference evidence="1 2" key="1">
    <citation type="submission" date="2018-01" db="EMBL/GenBank/DDBJ databases">
        <title>Complete genome sequence of Bacteriovorax stolpii DSM12778.</title>
        <authorList>
            <person name="Tang B."/>
            <person name="Chang J."/>
        </authorList>
    </citation>
    <scope>NUCLEOTIDE SEQUENCE [LARGE SCALE GENOMIC DNA]</scope>
    <source>
        <strain evidence="1 2">DSM 12778</strain>
    </source>
</reference>
<sequence>MGVSTNEGILLFGLFKIFLGLFFLAMFLFFRRIKLRREVSKKEKLSFSLILIILHFGLIVLNWYLELPGYKFHSALFNSALTALLGTYLIDAYLVEGKKADVYFEMFRKSEITPSDIFALIMGVIFIVIGIRGILI</sequence>
<protein>
    <submittedName>
        <fullName evidence="1">Uncharacterized protein</fullName>
    </submittedName>
</protein>
<proteinExistence type="predicted"/>
<dbReference type="AlphaFoldDB" id="A0A2K9NQS0"/>
<organism evidence="1 2">
    <name type="scientific">Bacteriovorax stolpii</name>
    <name type="common">Bdellovibrio stolpii</name>
    <dbReference type="NCBI Taxonomy" id="960"/>
    <lineage>
        <taxon>Bacteria</taxon>
        <taxon>Pseudomonadati</taxon>
        <taxon>Bdellovibrionota</taxon>
        <taxon>Bacteriovoracia</taxon>
        <taxon>Bacteriovoracales</taxon>
        <taxon>Bacteriovoracaceae</taxon>
        <taxon>Bacteriovorax</taxon>
    </lineage>
</organism>